<proteinExistence type="predicted"/>
<reference evidence="1 2" key="1">
    <citation type="journal article" date="2017" name="Nat. Commun.">
        <title>Genome assembly with in vitro proximity ligation data and whole-genome triplication in lettuce.</title>
        <authorList>
            <person name="Reyes-Chin-Wo S."/>
            <person name="Wang Z."/>
            <person name="Yang X."/>
            <person name="Kozik A."/>
            <person name="Arikit S."/>
            <person name="Song C."/>
            <person name="Xia L."/>
            <person name="Froenicke L."/>
            <person name="Lavelle D.O."/>
            <person name="Truco M.J."/>
            <person name="Xia R."/>
            <person name="Zhu S."/>
            <person name="Xu C."/>
            <person name="Xu H."/>
            <person name="Xu X."/>
            <person name="Cox K."/>
            <person name="Korf I."/>
            <person name="Meyers B.C."/>
            <person name="Michelmore R.W."/>
        </authorList>
    </citation>
    <scope>NUCLEOTIDE SEQUENCE [LARGE SCALE GENOMIC DNA]</scope>
    <source>
        <strain evidence="2">cv. Salinas</strain>
        <tissue evidence="1">Seedlings</tissue>
    </source>
</reference>
<comment type="caution">
    <text evidence="1">The sequence shown here is derived from an EMBL/GenBank/DDBJ whole genome shotgun (WGS) entry which is preliminary data.</text>
</comment>
<evidence type="ECO:0000313" key="2">
    <source>
        <dbReference type="Proteomes" id="UP000235145"/>
    </source>
</evidence>
<sequence>MKFGYLKRIRSTLLVTVMASSDDVFKELFSSIYEPFSRLNEMDYELRGIYIDHAPEHEFVTALDKCRDVFLNVLLIDENLRN</sequence>
<evidence type="ECO:0000313" key="1">
    <source>
        <dbReference type="EMBL" id="KAJ0226435.1"/>
    </source>
</evidence>
<accession>A0A9R1XT41</accession>
<gene>
    <name evidence="1" type="ORF">LSAT_V11C100023580</name>
</gene>
<organism evidence="1 2">
    <name type="scientific">Lactuca sativa</name>
    <name type="common">Garden lettuce</name>
    <dbReference type="NCBI Taxonomy" id="4236"/>
    <lineage>
        <taxon>Eukaryota</taxon>
        <taxon>Viridiplantae</taxon>
        <taxon>Streptophyta</taxon>
        <taxon>Embryophyta</taxon>
        <taxon>Tracheophyta</taxon>
        <taxon>Spermatophyta</taxon>
        <taxon>Magnoliopsida</taxon>
        <taxon>eudicotyledons</taxon>
        <taxon>Gunneridae</taxon>
        <taxon>Pentapetalae</taxon>
        <taxon>asterids</taxon>
        <taxon>campanulids</taxon>
        <taxon>Asterales</taxon>
        <taxon>Asteraceae</taxon>
        <taxon>Cichorioideae</taxon>
        <taxon>Cichorieae</taxon>
        <taxon>Lactucinae</taxon>
        <taxon>Lactuca</taxon>
    </lineage>
</organism>
<dbReference type="EMBL" id="NBSK02000001">
    <property type="protein sequence ID" value="KAJ0226435.1"/>
    <property type="molecule type" value="Genomic_DNA"/>
</dbReference>
<protein>
    <submittedName>
        <fullName evidence="1">Uncharacterized protein</fullName>
    </submittedName>
</protein>
<dbReference type="Proteomes" id="UP000235145">
    <property type="component" value="Unassembled WGS sequence"/>
</dbReference>
<keyword evidence="2" id="KW-1185">Reference proteome</keyword>
<name>A0A9R1XT41_LACSA</name>
<dbReference type="AlphaFoldDB" id="A0A9R1XT41"/>